<dbReference type="InterPro" id="IPR005119">
    <property type="entry name" value="LysR_subst-bd"/>
</dbReference>
<name>A0A0A3Y523_BRAJP</name>
<dbReference type="Pfam" id="PF03466">
    <property type="entry name" value="LysR_substrate"/>
    <property type="match status" value="1"/>
</dbReference>
<dbReference type="InterPro" id="IPR037402">
    <property type="entry name" value="YidZ_PBP2"/>
</dbReference>
<dbReference type="SUPFAM" id="SSF53850">
    <property type="entry name" value="Periplasmic binding protein-like II"/>
    <property type="match status" value="1"/>
</dbReference>
<evidence type="ECO:0000313" key="8">
    <source>
        <dbReference type="EMBL" id="KGT81827.1"/>
    </source>
</evidence>
<comment type="similarity">
    <text evidence="2">Belongs to the LysR transcriptional regulatory family.</text>
</comment>
<dbReference type="AlphaFoldDB" id="A0A0A3Y523"/>
<accession>A0A0A3Y523</accession>
<dbReference type="Proteomes" id="UP000030377">
    <property type="component" value="Unassembled WGS sequence"/>
</dbReference>
<dbReference type="Gene3D" id="1.10.10.10">
    <property type="entry name" value="Winged helix-like DNA-binding domain superfamily/Winged helix DNA-binding domain"/>
    <property type="match status" value="1"/>
</dbReference>
<keyword evidence="3" id="KW-0536">Nodulation</keyword>
<dbReference type="RefSeq" id="WP_041953595.1">
    <property type="nucleotide sequence ID" value="NZ_CP081350.1"/>
</dbReference>
<keyword evidence="5" id="KW-0238">DNA-binding</keyword>
<evidence type="ECO:0000256" key="6">
    <source>
        <dbReference type="ARBA" id="ARBA00023163"/>
    </source>
</evidence>
<feature type="domain" description="HTH lysR-type" evidence="7">
    <location>
        <begin position="13"/>
        <end position="70"/>
    </location>
</feature>
<dbReference type="EMBL" id="JRPN01000001">
    <property type="protein sequence ID" value="KGT81827.1"/>
    <property type="molecule type" value="Genomic_DNA"/>
</dbReference>
<dbReference type="CDD" id="cd08417">
    <property type="entry name" value="PBP2_Nitroaromatics_like"/>
    <property type="match status" value="1"/>
</dbReference>
<dbReference type="InterPro" id="IPR050389">
    <property type="entry name" value="LysR-type_TF"/>
</dbReference>
<organism evidence="8 9">
    <name type="scientific">Bradyrhizobium japonicum</name>
    <dbReference type="NCBI Taxonomy" id="375"/>
    <lineage>
        <taxon>Bacteria</taxon>
        <taxon>Pseudomonadati</taxon>
        <taxon>Pseudomonadota</taxon>
        <taxon>Alphaproteobacteria</taxon>
        <taxon>Hyphomicrobiales</taxon>
        <taxon>Nitrobacteraceae</taxon>
        <taxon>Bradyrhizobium</taxon>
    </lineage>
</organism>
<evidence type="ECO:0000256" key="4">
    <source>
        <dbReference type="ARBA" id="ARBA00023015"/>
    </source>
</evidence>
<dbReference type="SUPFAM" id="SSF46785">
    <property type="entry name" value="Winged helix' DNA-binding domain"/>
    <property type="match status" value="1"/>
</dbReference>
<evidence type="ECO:0000256" key="5">
    <source>
        <dbReference type="ARBA" id="ARBA00023125"/>
    </source>
</evidence>
<sequence>MDRPSADDNLHRIDLNLLVILKTLLETRSVTKTADRRQMSQPAVSRALAKLRRVFDDALLVKAGTVMRPTVKGSELLEPIQRALAGISDVFATRSDFDPSSSERVFRIATTDYGATVILPRLAHLVTSEAPRTSLEITPVDAQTFRSLGEVNIDIALYSDNPLPPSLRTRDLFRERFACLVRAGHPAVRRSADGRMHLKDYLAFSHILVTVVGGRTGPVDTALAALGHTRHVAVRIPYFATAALVASTSNLVLTIPRRAAENFSGDRRLRSIEPPLELPNFDYRMVWHERTHSEPGHAWLRRLVLKAARSDASH</sequence>
<evidence type="ECO:0000256" key="2">
    <source>
        <dbReference type="ARBA" id="ARBA00009437"/>
    </source>
</evidence>
<comment type="function">
    <text evidence="1">NodD regulates the expression of the nodABCFE genes which encode other nodulation proteins. NodD is also a negative regulator of its own expression. Binds flavonoids as inducers.</text>
</comment>
<protein>
    <recommendedName>
        <fullName evidence="7">HTH lysR-type domain-containing protein</fullName>
    </recommendedName>
</protein>
<dbReference type="PANTHER" id="PTHR30118:SF15">
    <property type="entry name" value="TRANSCRIPTIONAL REGULATORY PROTEIN"/>
    <property type="match status" value="1"/>
</dbReference>
<comment type="caution">
    <text evidence="8">The sequence shown here is derived from an EMBL/GenBank/DDBJ whole genome shotgun (WGS) entry which is preliminary data.</text>
</comment>
<evidence type="ECO:0000256" key="3">
    <source>
        <dbReference type="ARBA" id="ARBA00022458"/>
    </source>
</evidence>
<dbReference type="InterPro" id="IPR036388">
    <property type="entry name" value="WH-like_DNA-bd_sf"/>
</dbReference>
<dbReference type="InterPro" id="IPR036390">
    <property type="entry name" value="WH_DNA-bd_sf"/>
</dbReference>
<evidence type="ECO:0000313" key="9">
    <source>
        <dbReference type="Proteomes" id="UP000030377"/>
    </source>
</evidence>
<dbReference type="GO" id="GO:0003700">
    <property type="term" value="F:DNA-binding transcription factor activity"/>
    <property type="evidence" value="ECO:0007669"/>
    <property type="project" value="InterPro"/>
</dbReference>
<dbReference type="Gene3D" id="3.40.190.10">
    <property type="entry name" value="Periplasmic binding protein-like II"/>
    <property type="match status" value="2"/>
</dbReference>
<dbReference type="Pfam" id="PF00126">
    <property type="entry name" value="HTH_1"/>
    <property type="match status" value="1"/>
</dbReference>
<keyword evidence="6" id="KW-0804">Transcription</keyword>
<gene>
    <name evidence="8" type="ORF">MA20_03150</name>
</gene>
<evidence type="ECO:0000256" key="1">
    <source>
        <dbReference type="ARBA" id="ARBA00003502"/>
    </source>
</evidence>
<keyword evidence="4" id="KW-0805">Transcription regulation</keyword>
<dbReference type="PANTHER" id="PTHR30118">
    <property type="entry name" value="HTH-TYPE TRANSCRIPTIONAL REGULATOR LEUO-RELATED"/>
    <property type="match status" value="1"/>
</dbReference>
<evidence type="ECO:0000259" key="7">
    <source>
        <dbReference type="PROSITE" id="PS50931"/>
    </source>
</evidence>
<dbReference type="PROSITE" id="PS50931">
    <property type="entry name" value="HTH_LYSR"/>
    <property type="match status" value="1"/>
</dbReference>
<dbReference type="GO" id="GO:0003677">
    <property type="term" value="F:DNA binding"/>
    <property type="evidence" value="ECO:0007669"/>
    <property type="project" value="UniProtKB-KW"/>
</dbReference>
<dbReference type="InterPro" id="IPR000847">
    <property type="entry name" value="LysR_HTH_N"/>
</dbReference>
<proteinExistence type="inferred from homology"/>
<reference evidence="8 9" key="1">
    <citation type="submission" date="2014-09" db="EMBL/GenBank/DDBJ databases">
        <title>Draft genome of Bradyrhizobium japonicum Is-34.</title>
        <authorList>
            <person name="Tsurumaru H."/>
            <person name="Yamakawa T."/>
            <person name="Hashimoto S."/>
            <person name="Okizaki K."/>
            <person name="Kanesaki Y."/>
            <person name="Yoshikawa H."/>
            <person name="Yajima S."/>
        </authorList>
    </citation>
    <scope>NUCLEOTIDE SEQUENCE [LARGE SCALE GENOMIC DNA]</scope>
    <source>
        <strain evidence="8 9">Is-34</strain>
    </source>
</reference>